<evidence type="ECO:0000256" key="1">
    <source>
        <dbReference type="ARBA" id="ARBA00004479"/>
    </source>
</evidence>
<organism evidence="16">
    <name type="scientific">Aceria tosichella</name>
    <name type="common">wheat curl mite</name>
    <dbReference type="NCBI Taxonomy" id="561515"/>
    <lineage>
        <taxon>Eukaryota</taxon>
        <taxon>Metazoa</taxon>
        <taxon>Ecdysozoa</taxon>
        <taxon>Arthropoda</taxon>
        <taxon>Chelicerata</taxon>
        <taxon>Arachnida</taxon>
        <taxon>Acari</taxon>
        <taxon>Acariformes</taxon>
        <taxon>Trombidiformes</taxon>
        <taxon>Prostigmata</taxon>
        <taxon>Eupodina</taxon>
        <taxon>Eriophyoidea</taxon>
        <taxon>Eriophyidae</taxon>
        <taxon>Eriophyinae</taxon>
        <taxon>Aceriini</taxon>
        <taxon>Aceria</taxon>
    </lineage>
</organism>
<evidence type="ECO:0000256" key="3">
    <source>
        <dbReference type="ARBA" id="ARBA00012401"/>
    </source>
</evidence>
<evidence type="ECO:0000256" key="13">
    <source>
        <dbReference type="ARBA" id="ARBA00023170"/>
    </source>
</evidence>
<evidence type="ECO:0000256" key="12">
    <source>
        <dbReference type="ARBA" id="ARBA00023136"/>
    </source>
</evidence>
<keyword evidence="13 16" id="KW-0675">Receptor</keyword>
<keyword evidence="10" id="KW-0067">ATP-binding</keyword>
<dbReference type="PROSITE" id="PS00108">
    <property type="entry name" value="PROTEIN_KINASE_ST"/>
    <property type="match status" value="1"/>
</dbReference>
<dbReference type="CDD" id="cd23533">
    <property type="entry name" value="TFP_LU_ECD_BMPR2_like"/>
    <property type="match status" value="1"/>
</dbReference>
<dbReference type="GO" id="GO:0048185">
    <property type="term" value="F:activin binding"/>
    <property type="evidence" value="ECO:0007669"/>
    <property type="project" value="TreeGrafter"/>
</dbReference>
<evidence type="ECO:0000313" key="16">
    <source>
        <dbReference type="EMBL" id="MDE46088.1"/>
    </source>
</evidence>
<keyword evidence="11 14" id="KW-1133">Transmembrane helix</keyword>
<evidence type="ECO:0000256" key="14">
    <source>
        <dbReference type="SAM" id="Phobius"/>
    </source>
</evidence>
<keyword evidence="9" id="KW-0418">Kinase</keyword>
<dbReference type="SUPFAM" id="SSF56112">
    <property type="entry name" value="Protein kinase-like (PK-like)"/>
    <property type="match status" value="1"/>
</dbReference>
<dbReference type="InterPro" id="IPR000719">
    <property type="entry name" value="Prot_kinase_dom"/>
</dbReference>
<dbReference type="PROSITE" id="PS50011">
    <property type="entry name" value="PROTEIN_KINASE_DOM"/>
    <property type="match status" value="1"/>
</dbReference>
<dbReference type="EC" id="2.7.11.30" evidence="3"/>
<evidence type="ECO:0000256" key="7">
    <source>
        <dbReference type="ARBA" id="ARBA00022729"/>
    </source>
</evidence>
<dbReference type="GO" id="GO:0017002">
    <property type="term" value="F:activin receptor activity"/>
    <property type="evidence" value="ECO:0007669"/>
    <property type="project" value="TreeGrafter"/>
</dbReference>
<keyword evidence="4" id="KW-0723">Serine/threonine-protein kinase</keyword>
<dbReference type="InterPro" id="IPR045860">
    <property type="entry name" value="Snake_toxin-like_sf"/>
</dbReference>
<evidence type="ECO:0000256" key="10">
    <source>
        <dbReference type="ARBA" id="ARBA00022840"/>
    </source>
</evidence>
<dbReference type="Pfam" id="PF00069">
    <property type="entry name" value="Pkinase"/>
    <property type="match status" value="1"/>
</dbReference>
<protein>
    <recommendedName>
        <fullName evidence="3">receptor protein serine/threonine kinase</fullName>
        <ecNumber evidence="3">2.7.11.30</ecNumber>
    </recommendedName>
</protein>
<keyword evidence="12 14" id="KW-0472">Membrane</keyword>
<keyword evidence="8" id="KW-0547">Nucleotide-binding</keyword>
<evidence type="ECO:0000256" key="2">
    <source>
        <dbReference type="ARBA" id="ARBA00009605"/>
    </source>
</evidence>
<keyword evidence="5" id="KW-0808">Transferase</keyword>
<dbReference type="Gene3D" id="2.10.60.10">
    <property type="entry name" value="CD59"/>
    <property type="match status" value="1"/>
</dbReference>
<proteinExistence type="inferred from homology"/>
<keyword evidence="7" id="KW-0732">Signal</keyword>
<dbReference type="InterPro" id="IPR008271">
    <property type="entry name" value="Ser/Thr_kinase_AS"/>
</dbReference>
<dbReference type="InterPro" id="IPR000333">
    <property type="entry name" value="TGFB_receptor"/>
</dbReference>
<dbReference type="PANTHER" id="PTHR23255:SF98">
    <property type="entry name" value="SERINE_THREONINE-PROTEIN KINASE RECEPTOR"/>
    <property type="match status" value="1"/>
</dbReference>
<evidence type="ECO:0000256" key="8">
    <source>
        <dbReference type="ARBA" id="ARBA00022741"/>
    </source>
</evidence>
<evidence type="ECO:0000259" key="15">
    <source>
        <dbReference type="PROSITE" id="PS50011"/>
    </source>
</evidence>
<dbReference type="AlphaFoldDB" id="A0A6G1S6S7"/>
<dbReference type="GO" id="GO:0005524">
    <property type="term" value="F:ATP binding"/>
    <property type="evidence" value="ECO:0007669"/>
    <property type="project" value="UniProtKB-KW"/>
</dbReference>
<feature type="domain" description="Protein kinase" evidence="15">
    <location>
        <begin position="193"/>
        <end position="498"/>
    </location>
</feature>
<evidence type="ECO:0000256" key="6">
    <source>
        <dbReference type="ARBA" id="ARBA00022692"/>
    </source>
</evidence>
<accession>A0A6G1S6S7</accession>
<dbReference type="GO" id="GO:0071363">
    <property type="term" value="P:cellular response to growth factor stimulus"/>
    <property type="evidence" value="ECO:0007669"/>
    <property type="project" value="TreeGrafter"/>
</dbReference>
<evidence type="ECO:0000256" key="4">
    <source>
        <dbReference type="ARBA" id="ARBA00022527"/>
    </source>
</evidence>
<dbReference type="GO" id="GO:0048179">
    <property type="term" value="C:activin receptor complex"/>
    <property type="evidence" value="ECO:0007669"/>
    <property type="project" value="TreeGrafter"/>
</dbReference>
<dbReference type="Gene3D" id="3.30.200.20">
    <property type="entry name" value="Phosphorylase Kinase, domain 1"/>
    <property type="match status" value="1"/>
</dbReference>
<evidence type="ECO:0000256" key="5">
    <source>
        <dbReference type="ARBA" id="ARBA00022679"/>
    </source>
</evidence>
<comment type="similarity">
    <text evidence="2">Belongs to the protein kinase superfamily. TKL Ser/Thr protein kinase family. TGFB receptor subfamily.</text>
</comment>
<evidence type="ECO:0000256" key="11">
    <source>
        <dbReference type="ARBA" id="ARBA00022989"/>
    </source>
</evidence>
<dbReference type="PANTHER" id="PTHR23255">
    <property type="entry name" value="TRANSFORMING GROWTH FACTOR-BETA RECEPTOR TYPE I AND II"/>
    <property type="match status" value="1"/>
</dbReference>
<dbReference type="Gene3D" id="1.10.510.10">
    <property type="entry name" value="Transferase(Phosphotransferase) domain 1"/>
    <property type="match status" value="1"/>
</dbReference>
<gene>
    <name evidence="16" type="primary">ACVR2A</name>
    <name evidence="16" type="ORF">g.5665</name>
</gene>
<comment type="subcellular location">
    <subcellularLocation>
        <location evidence="1">Membrane</location>
        <topology evidence="1">Single-pass type I membrane protein</topology>
    </subcellularLocation>
</comment>
<keyword evidence="6 14" id="KW-0812">Transmembrane</keyword>
<name>A0A6G1S6S7_9ACAR</name>
<reference evidence="16" key="1">
    <citation type="submission" date="2018-10" db="EMBL/GenBank/DDBJ databases">
        <title>Transcriptome assembly of Aceria tosichella (Wheat curl mite) Type 2.</title>
        <authorList>
            <person name="Scully E.D."/>
            <person name="Geib S.M."/>
            <person name="Palmer N.A."/>
            <person name="Gupta A.K."/>
            <person name="Sarath G."/>
            <person name="Tatineni S."/>
        </authorList>
    </citation>
    <scope>NUCLEOTIDE SEQUENCE</scope>
    <source>
        <strain evidence="16">LincolnNE</strain>
    </source>
</reference>
<sequence length="521" mass="59032">MVLKCFHYMFNDTNYSPCNGTFAQCAKLLNCPSENLQSACFALAKLEPESSKNNDSNTTILSAGCVPLENHDPKSCNSSQCFGDYRLRGDNYYCCCNQDACNDRLIPKAKPQISTTPSPESKLPQPPSPVPDSNHYVILFAITIIISLTILALYVRRSRLNRTVKMDRNNLLALANLNNEQQNMKIEREPKNVELLELVGSGRFGAVHRANLSRSVESGDQETQELITIYEIAVKIINNDEHQSFHNELTIYNLSRMRHPNILTFFGSCESPQTSSNWLLVEYASNGSLHHYLKEHTVTWNEFLDIALGIARGLSHLHDADVAHRDFKSKNVLLRRDLSPCITDFGVATILDMTGGSQTQQRKNYLQVGTPRYMAPEVLECSVAFTKISFTKIDVYALSLVLWELLSRCHPLPKLRVNDYDDMSTVNAIENVSPNEEVPPYKLPFEDQVGSNPDINTMRQVVVCDKMRPPFRDCWSYYPLSRMSQAIIDGWEYDHDARISASCFVERIESLPLQKLQQASD</sequence>
<dbReference type="InterPro" id="IPR011009">
    <property type="entry name" value="Kinase-like_dom_sf"/>
</dbReference>
<evidence type="ECO:0000256" key="9">
    <source>
        <dbReference type="ARBA" id="ARBA00022777"/>
    </source>
</evidence>
<feature type="transmembrane region" description="Helical" evidence="14">
    <location>
        <begin position="136"/>
        <end position="155"/>
    </location>
</feature>
<dbReference type="EMBL" id="GGYP01001317">
    <property type="protein sequence ID" value="MDE46088.1"/>
    <property type="molecule type" value="Transcribed_RNA"/>
</dbReference>